<dbReference type="InterPro" id="IPR001206">
    <property type="entry name" value="Diacylglycerol_kinase_cat_dom"/>
</dbReference>
<dbReference type="Gene3D" id="2.60.200.40">
    <property type="match status" value="1"/>
</dbReference>
<gene>
    <name evidence="2" type="ORF">PMG11_09916</name>
</gene>
<dbReference type="InterPro" id="IPR017438">
    <property type="entry name" value="ATP-NAD_kinase_N"/>
</dbReference>
<evidence type="ECO:0000259" key="1">
    <source>
        <dbReference type="PROSITE" id="PS50146"/>
    </source>
</evidence>
<evidence type="ECO:0000313" key="2">
    <source>
        <dbReference type="EMBL" id="CEJ61381.1"/>
    </source>
</evidence>
<dbReference type="Proteomes" id="UP000042958">
    <property type="component" value="Unassembled WGS sequence"/>
</dbReference>
<evidence type="ECO:0000313" key="3">
    <source>
        <dbReference type="Proteomes" id="UP000042958"/>
    </source>
</evidence>
<dbReference type="AlphaFoldDB" id="A0A0F7TZJ9"/>
<dbReference type="PANTHER" id="PTHR12358">
    <property type="entry name" value="SPHINGOSINE KINASE"/>
    <property type="match status" value="1"/>
</dbReference>
<keyword evidence="3" id="KW-1185">Reference proteome</keyword>
<dbReference type="OrthoDB" id="3853857at2759"/>
<reference evidence="3" key="1">
    <citation type="journal article" date="2015" name="Genome Announc.">
        <title>Draft genome sequence of the fungus Penicillium brasilianum MG11.</title>
        <authorList>
            <person name="Horn F."/>
            <person name="Linde J."/>
            <person name="Mattern D.J."/>
            <person name="Walther G."/>
            <person name="Guthke R."/>
            <person name="Brakhage A.A."/>
            <person name="Valiante V."/>
        </authorList>
    </citation>
    <scope>NUCLEOTIDE SEQUENCE [LARGE SCALE GENOMIC DNA]</scope>
    <source>
        <strain evidence="3">MG11</strain>
    </source>
</reference>
<dbReference type="SMART" id="SM00046">
    <property type="entry name" value="DAGKc"/>
    <property type="match status" value="1"/>
</dbReference>
<dbReference type="GO" id="GO:0046512">
    <property type="term" value="P:sphingosine biosynthetic process"/>
    <property type="evidence" value="ECO:0007669"/>
    <property type="project" value="TreeGrafter"/>
</dbReference>
<dbReference type="Pfam" id="PF00781">
    <property type="entry name" value="DAGK_cat"/>
    <property type="match status" value="1"/>
</dbReference>
<organism evidence="2 3">
    <name type="scientific">Penicillium brasilianum</name>
    <dbReference type="NCBI Taxonomy" id="104259"/>
    <lineage>
        <taxon>Eukaryota</taxon>
        <taxon>Fungi</taxon>
        <taxon>Dikarya</taxon>
        <taxon>Ascomycota</taxon>
        <taxon>Pezizomycotina</taxon>
        <taxon>Eurotiomycetes</taxon>
        <taxon>Eurotiomycetidae</taxon>
        <taxon>Eurotiales</taxon>
        <taxon>Aspergillaceae</taxon>
        <taxon>Penicillium</taxon>
    </lineage>
</organism>
<dbReference type="PROSITE" id="PS50146">
    <property type="entry name" value="DAGK"/>
    <property type="match status" value="1"/>
</dbReference>
<feature type="domain" description="DAGKc" evidence="1">
    <location>
        <begin position="98"/>
        <end position="240"/>
    </location>
</feature>
<sequence>MAPLEPPGQNIERCSVDGAANSLNWVSSTGTHRRVDLNNIVGVVRNPDTSSGYRVLLLESTQKEGERNESNLHLSKLDITSLPEGLSPFLVDIPTHLRRKEPVQVVVSTRSGTGTAKAVFQDTVEPFLQYLRLGYRVYETQSAQTILELSRSHFLKDACAGIPQTILLLSGDGGLVDLVDVFYKSTKTLQVAPDIGLIPCGTGNAMASSLGLRSGPTSGLRALLRGQPSPVPTFAASFSPGSRQMLDEGRQRVPIDSYPDGPYQTIYGAVVASWGLHAALVADSDTAEYRKFGSERFKMAAKELLHPSDGTSPHRFHGQITLATSDVQTGKQSLRRLTESEHMYVLASLVPRLEKDFLISPDTEPLGGQMRFLRFGPLSGDEAMRLMILAYQGGQHVHDELVTYEEIEWLRIDFHEDLERWRRVCIDGRIVAVDEGGWMEISKESRQLLNIIKPCE</sequence>
<name>A0A0F7TZJ9_PENBI</name>
<dbReference type="GO" id="GO:0005737">
    <property type="term" value="C:cytoplasm"/>
    <property type="evidence" value="ECO:0007669"/>
    <property type="project" value="TreeGrafter"/>
</dbReference>
<dbReference type="STRING" id="104259.A0A0F7TZJ9"/>
<dbReference type="SUPFAM" id="SSF111331">
    <property type="entry name" value="NAD kinase/diacylglycerol kinase-like"/>
    <property type="match status" value="1"/>
</dbReference>
<dbReference type="GO" id="GO:0001727">
    <property type="term" value="F:lipid kinase activity"/>
    <property type="evidence" value="ECO:0007669"/>
    <property type="project" value="TreeGrafter"/>
</dbReference>
<dbReference type="InterPro" id="IPR050187">
    <property type="entry name" value="Lipid_Phosphate_FormReg"/>
</dbReference>
<dbReference type="Gene3D" id="3.40.50.10330">
    <property type="entry name" value="Probable inorganic polyphosphate/atp-NAD kinase, domain 1"/>
    <property type="match status" value="1"/>
</dbReference>
<proteinExistence type="predicted"/>
<dbReference type="PANTHER" id="PTHR12358:SF108">
    <property type="entry name" value="DAGKC DOMAIN-CONTAINING PROTEIN"/>
    <property type="match status" value="1"/>
</dbReference>
<accession>A0A0F7TZJ9</accession>
<protein>
    <recommendedName>
        <fullName evidence="1">DAGKc domain-containing protein</fullName>
    </recommendedName>
</protein>
<dbReference type="EMBL" id="CDHK01000011">
    <property type="protein sequence ID" value="CEJ61381.1"/>
    <property type="molecule type" value="Genomic_DNA"/>
</dbReference>
<dbReference type="InterPro" id="IPR016064">
    <property type="entry name" value="NAD/diacylglycerol_kinase_sf"/>
</dbReference>
<dbReference type="GO" id="GO:0016020">
    <property type="term" value="C:membrane"/>
    <property type="evidence" value="ECO:0007669"/>
    <property type="project" value="TreeGrafter"/>
</dbReference>